<feature type="domain" description="CHAT" evidence="1">
    <location>
        <begin position="688"/>
        <end position="1013"/>
    </location>
</feature>
<dbReference type="AlphaFoldDB" id="A0A117UTS4"/>
<accession>A0A117UTS4</accession>
<evidence type="ECO:0000313" key="2">
    <source>
        <dbReference type="EMBL" id="KUR70731.1"/>
    </source>
</evidence>
<name>A0A117UTS4_9SPHN</name>
<dbReference type="OrthoDB" id="9787760at2"/>
<dbReference type="STRING" id="1117702.AQZ52_12855"/>
<protein>
    <recommendedName>
        <fullName evidence="1">CHAT domain-containing protein</fullName>
    </recommendedName>
</protein>
<organism evidence="2 3">
    <name type="scientific">Novosphingobium fuchskuhlense</name>
    <dbReference type="NCBI Taxonomy" id="1117702"/>
    <lineage>
        <taxon>Bacteria</taxon>
        <taxon>Pseudomonadati</taxon>
        <taxon>Pseudomonadota</taxon>
        <taxon>Alphaproteobacteria</taxon>
        <taxon>Sphingomonadales</taxon>
        <taxon>Sphingomonadaceae</taxon>
        <taxon>Novosphingobium</taxon>
    </lineage>
</organism>
<evidence type="ECO:0000313" key="3">
    <source>
        <dbReference type="Proteomes" id="UP000058012"/>
    </source>
</evidence>
<dbReference type="Gene3D" id="1.25.40.10">
    <property type="entry name" value="Tetratricopeptide repeat domain"/>
    <property type="match status" value="1"/>
</dbReference>
<dbReference type="InterPro" id="IPR024983">
    <property type="entry name" value="CHAT_dom"/>
</dbReference>
<proteinExistence type="predicted"/>
<dbReference type="SUPFAM" id="SSF48452">
    <property type="entry name" value="TPR-like"/>
    <property type="match status" value="1"/>
</dbReference>
<dbReference type="RefSeq" id="WP_067911357.1">
    <property type="nucleotide sequence ID" value="NZ_KQ954245.1"/>
</dbReference>
<sequence length="1025" mass="106731">MRRALAFAVSLVACSGLLAPVGLAARELPLAVRSAFRVGSTGVVCSAQIASRDPRLAGMFERAYTLSCRDAAGPVGTLLALRHAVPIDAAPVAGVPATPGPERACGTPGRVMIGTVGEAQGLTCRDPASGLDYRRYALSRGMTQYFVEGLAAYDDALRLALASVVMDRALPGEIKVATTEVTDAAAFARLQAGLLDPLGVRGEGYLRNNGSSFAESAAFFEVLAEKSRGSKDETADLAEALANEGLQQSNLGNFDAAARLFAESDRAEMPGDGLAQRLLRNYRALDQLNQRNVEGAAAELSRPVDPANAAIDRARLAEGEINLPLAEAINGENAATRRMGAPDPALTRAENAEILDGQALAIGATAARMAGRTAEAAAGFAEARRRLASIRGGHVASIVWLSAEIEMELARIAGEAGRKDEALAGFDRAIAALAGAYPSSPAVLSAKARKAALLISVGASEEARQLFGAVVEDSAGIPDSGTTLRDLLAPYFALLAGSDGAAAAQAASSAFSAAQVLERPGVAQTQAILSRQLAEGNDAGAALFRLSLARSRDIARTEAEIARLGALASPGPGNSADLEREQEALATLRREQTEIVARLAAYPRYTALSPQRVSLAGMQAALKPGEAYYKLIAVASDLYGLYATSGAARLFAVPLSRADLGREVRKIRESIVTIENGQAVNRPFDLDRSRALYKALFGPVDSDLEHVRHLIFEPDAAMLQLPPAVLVVSDAGIAAYKARTADLDADAFDFTGIAWLGRGRAISIAVSPRAFLDLRALAPSAATRPYLGLGSNAVPTQRSVSAVADSCDWPLAVWQRPVKPDELLYAAKMLGGTSVVKTGSSFTDTGLLGDSSLDQYRVIHFATHGLVTAPRKDCPARPALVTSFGAAGSDGLLGFREIFDLKLDADLVILSACDTAGMATVAASREAGVTTGGNYALDGLVRAFTGAGARAVIASHWPVPDDYDATRRLIGGLIAGKSGQSVGDALVGAEAKLMDDPQTSHPFYWAAFVVVGDAAKPAPAGTTGR</sequence>
<dbReference type="Pfam" id="PF12770">
    <property type="entry name" value="CHAT"/>
    <property type="match status" value="1"/>
</dbReference>
<gene>
    <name evidence="2" type="ORF">AQZ52_12855</name>
</gene>
<dbReference type="Proteomes" id="UP000058012">
    <property type="component" value="Unassembled WGS sequence"/>
</dbReference>
<keyword evidence="3" id="KW-1185">Reference proteome</keyword>
<dbReference type="EMBL" id="LLZS01000008">
    <property type="protein sequence ID" value="KUR70731.1"/>
    <property type="molecule type" value="Genomic_DNA"/>
</dbReference>
<comment type="caution">
    <text evidence="2">The sequence shown here is derived from an EMBL/GenBank/DDBJ whole genome shotgun (WGS) entry which is preliminary data.</text>
</comment>
<dbReference type="InterPro" id="IPR011990">
    <property type="entry name" value="TPR-like_helical_dom_sf"/>
</dbReference>
<evidence type="ECO:0000259" key="1">
    <source>
        <dbReference type="Pfam" id="PF12770"/>
    </source>
</evidence>
<reference evidence="2 3" key="1">
    <citation type="submission" date="2015-10" db="EMBL/GenBank/DDBJ databases">
        <title>Draft genome sequence of Novosphingobium fuchskuhlense DSM 25065 isolated from a surface water sample of the southwest basin of Lake Grosse Fuchskuhle.</title>
        <authorList>
            <person name="Ruckert C."/>
            <person name="Winkler A."/>
            <person name="Glaeser J."/>
            <person name="Grossart H.-P."/>
            <person name="Kalinowski J."/>
            <person name="Glaeser S."/>
        </authorList>
    </citation>
    <scope>NUCLEOTIDE SEQUENCE [LARGE SCALE GENOMIC DNA]</scope>
    <source>
        <strain evidence="2 3">FNE08-7</strain>
    </source>
</reference>